<gene>
    <name evidence="9" type="primary">kdpA_2</name>
    <name evidence="9" type="ORF">NCTC9044_03872</name>
</gene>
<sequence length="83" mass="8602">MKLTALAILVTPTLVLMGAALAMMTDAGRSAMLNPGPHGFSEVLYAVSSAANNNGSAFAGIKRQLSVLELFTGVLHVCRSLRG</sequence>
<dbReference type="EMBL" id="LR134238">
    <property type="protein sequence ID" value="VED13010.1"/>
    <property type="molecule type" value="Genomic_DNA"/>
</dbReference>
<dbReference type="GO" id="GO:0005886">
    <property type="term" value="C:plasma membrane"/>
    <property type="evidence" value="ECO:0007669"/>
    <property type="project" value="TreeGrafter"/>
</dbReference>
<organism evidence="9 10">
    <name type="scientific">Escherichia coli</name>
    <dbReference type="NCBI Taxonomy" id="562"/>
    <lineage>
        <taxon>Bacteria</taxon>
        <taxon>Pseudomonadati</taxon>
        <taxon>Pseudomonadota</taxon>
        <taxon>Gammaproteobacteria</taxon>
        <taxon>Enterobacterales</taxon>
        <taxon>Enterobacteriaceae</taxon>
        <taxon>Escherichia</taxon>
    </lineage>
</organism>
<evidence type="ECO:0000256" key="6">
    <source>
        <dbReference type="ARBA" id="ARBA00022989"/>
    </source>
</evidence>
<evidence type="ECO:0000256" key="4">
    <source>
        <dbReference type="ARBA" id="ARBA00022692"/>
    </source>
</evidence>
<name>A0A447XBX9_ECOLX</name>
<dbReference type="Pfam" id="PF03814">
    <property type="entry name" value="KdpA"/>
    <property type="match status" value="1"/>
</dbReference>
<dbReference type="GO" id="GO:0008556">
    <property type="term" value="F:P-type potassium transmembrane transporter activity"/>
    <property type="evidence" value="ECO:0007669"/>
    <property type="project" value="InterPro"/>
</dbReference>
<evidence type="ECO:0000313" key="10">
    <source>
        <dbReference type="Proteomes" id="UP000271797"/>
    </source>
</evidence>
<keyword evidence="4" id="KW-0812">Transmembrane</keyword>
<dbReference type="PANTHER" id="PTHR30607">
    <property type="entry name" value="POTASSIUM-TRANSPORTING ATPASE A CHAIN"/>
    <property type="match status" value="1"/>
</dbReference>
<dbReference type="InterPro" id="IPR004623">
    <property type="entry name" value="KdpA"/>
</dbReference>
<keyword evidence="5" id="KW-0630">Potassium</keyword>
<protein>
    <submittedName>
        <fullName evidence="9">Potassium-transporting ATPase subunit A</fullName>
        <ecNumber evidence="9">3.6.3.12</ecNumber>
    </submittedName>
</protein>
<dbReference type="EC" id="3.6.3.12" evidence="9"/>
<keyword evidence="1" id="KW-0813">Transport</keyword>
<evidence type="ECO:0000256" key="5">
    <source>
        <dbReference type="ARBA" id="ARBA00022958"/>
    </source>
</evidence>
<reference evidence="9 10" key="1">
    <citation type="submission" date="2018-12" db="EMBL/GenBank/DDBJ databases">
        <authorList>
            <consortium name="Pathogen Informatics"/>
        </authorList>
    </citation>
    <scope>NUCLEOTIDE SEQUENCE [LARGE SCALE GENOMIC DNA]</scope>
    <source>
        <strain evidence="9 10">NCTC9044</strain>
    </source>
</reference>
<keyword evidence="8" id="KW-0472">Membrane</keyword>
<evidence type="ECO:0000313" key="9">
    <source>
        <dbReference type="EMBL" id="VED13010.1"/>
    </source>
</evidence>
<keyword evidence="7" id="KW-0406">Ion transport</keyword>
<proteinExistence type="predicted"/>
<dbReference type="AlphaFoldDB" id="A0A447XBX9"/>
<dbReference type="PANTHER" id="PTHR30607:SF2">
    <property type="entry name" value="POTASSIUM-TRANSPORTING ATPASE POTASSIUM-BINDING SUBUNIT"/>
    <property type="match status" value="1"/>
</dbReference>
<evidence type="ECO:0000256" key="8">
    <source>
        <dbReference type="ARBA" id="ARBA00023136"/>
    </source>
</evidence>
<keyword evidence="9" id="KW-0378">Hydrolase</keyword>
<evidence type="ECO:0000256" key="2">
    <source>
        <dbReference type="ARBA" id="ARBA00022475"/>
    </source>
</evidence>
<evidence type="ECO:0000256" key="3">
    <source>
        <dbReference type="ARBA" id="ARBA00022538"/>
    </source>
</evidence>
<dbReference type="GO" id="GO:0016787">
    <property type="term" value="F:hydrolase activity"/>
    <property type="evidence" value="ECO:0007669"/>
    <property type="project" value="UniProtKB-KW"/>
</dbReference>
<dbReference type="Proteomes" id="UP000271797">
    <property type="component" value="Chromosome"/>
</dbReference>
<evidence type="ECO:0000256" key="1">
    <source>
        <dbReference type="ARBA" id="ARBA00022448"/>
    </source>
</evidence>
<keyword evidence="3" id="KW-0633">Potassium transport</keyword>
<keyword evidence="6" id="KW-1133">Transmembrane helix</keyword>
<accession>A0A447XBX9</accession>
<evidence type="ECO:0000256" key="7">
    <source>
        <dbReference type="ARBA" id="ARBA00023065"/>
    </source>
</evidence>
<keyword evidence="2" id="KW-1003">Cell membrane</keyword>